<sequence length="53" mass="6200">MDILKNGYTDRRYDLGSRRRGRDGKQGQKGILKLKEMATFFLTGIYDDCREGR</sequence>
<reference evidence="1 2" key="1">
    <citation type="submission" date="2019-06" db="EMBL/GenBank/DDBJ databases">
        <title>A chromosomal-level reference genome of Carpinus fangiana (Coryloideae, Betulaceae).</title>
        <authorList>
            <person name="Yang X."/>
            <person name="Wang Z."/>
            <person name="Zhang L."/>
            <person name="Hao G."/>
            <person name="Liu J."/>
            <person name="Yang Y."/>
        </authorList>
    </citation>
    <scope>NUCLEOTIDE SEQUENCE [LARGE SCALE GENOMIC DNA]</scope>
    <source>
        <strain evidence="1">Cfa_2016G</strain>
        <tissue evidence="1">Leaf</tissue>
    </source>
</reference>
<organism evidence="1 2">
    <name type="scientific">Carpinus fangiana</name>
    <dbReference type="NCBI Taxonomy" id="176857"/>
    <lineage>
        <taxon>Eukaryota</taxon>
        <taxon>Viridiplantae</taxon>
        <taxon>Streptophyta</taxon>
        <taxon>Embryophyta</taxon>
        <taxon>Tracheophyta</taxon>
        <taxon>Spermatophyta</taxon>
        <taxon>Magnoliopsida</taxon>
        <taxon>eudicotyledons</taxon>
        <taxon>Gunneridae</taxon>
        <taxon>Pentapetalae</taxon>
        <taxon>rosids</taxon>
        <taxon>fabids</taxon>
        <taxon>Fagales</taxon>
        <taxon>Betulaceae</taxon>
        <taxon>Carpinus</taxon>
    </lineage>
</organism>
<evidence type="ECO:0000313" key="2">
    <source>
        <dbReference type="Proteomes" id="UP000327013"/>
    </source>
</evidence>
<evidence type="ECO:0000313" key="1">
    <source>
        <dbReference type="EMBL" id="KAE8098718.1"/>
    </source>
</evidence>
<dbReference type="AlphaFoldDB" id="A0A5N6RHD1"/>
<protein>
    <submittedName>
        <fullName evidence="1">Uncharacterized protein</fullName>
    </submittedName>
</protein>
<name>A0A5N6RHD1_9ROSI</name>
<proteinExistence type="predicted"/>
<dbReference type="EMBL" id="CM017327">
    <property type="protein sequence ID" value="KAE8098718.1"/>
    <property type="molecule type" value="Genomic_DNA"/>
</dbReference>
<dbReference type="Proteomes" id="UP000327013">
    <property type="component" value="Chromosome 7"/>
</dbReference>
<gene>
    <name evidence="1" type="ORF">FH972_016761</name>
</gene>
<accession>A0A5N6RHD1</accession>
<keyword evidence="2" id="KW-1185">Reference proteome</keyword>